<gene>
    <name evidence="4" type="ORF">Tco_1006548</name>
</gene>
<keyword evidence="1" id="KW-0862">Zinc</keyword>
<dbReference type="SMART" id="SM00343">
    <property type="entry name" value="ZnF_C2HC"/>
    <property type="match status" value="1"/>
</dbReference>
<accession>A0ABQ5FJ97</accession>
<dbReference type="InterPro" id="IPR036875">
    <property type="entry name" value="Znf_CCHC_sf"/>
</dbReference>
<dbReference type="Gene3D" id="4.10.60.10">
    <property type="entry name" value="Zinc finger, CCHC-type"/>
    <property type="match status" value="1"/>
</dbReference>
<evidence type="ECO:0000313" key="5">
    <source>
        <dbReference type="Proteomes" id="UP001151760"/>
    </source>
</evidence>
<dbReference type="Pfam" id="PF00098">
    <property type="entry name" value="zf-CCHC"/>
    <property type="match status" value="1"/>
</dbReference>
<feature type="region of interest" description="Disordered" evidence="2">
    <location>
        <begin position="594"/>
        <end position="621"/>
    </location>
</feature>
<keyword evidence="1" id="KW-0863">Zinc-finger</keyword>
<proteinExistence type="predicted"/>
<reference evidence="4" key="2">
    <citation type="submission" date="2022-01" db="EMBL/GenBank/DDBJ databases">
        <authorList>
            <person name="Yamashiro T."/>
            <person name="Shiraishi A."/>
            <person name="Satake H."/>
            <person name="Nakayama K."/>
        </authorList>
    </citation>
    <scope>NUCLEOTIDE SEQUENCE</scope>
</reference>
<sequence>MGYQKTLNLSSNNYKKNVGVGGSRSLGGSSGLSSNTYKQKTSVCAGISARSGGSSSLSTNGYKKMQLLFRQLRVCYLIVKDFELLVKLDFFDQCAPALKEGLACALECILVTASEALTHPTHLRLNSEHNSADVEFLAAMLAKSFVPLSVICRNGLPKMQDIYTAGNNFNQTYGDFAIEFEHPKLEKDHEHKFPGRQRERIWPNLICDDPIDVINHMMSLLTVVITSRYPTTNNQLRNSSNPRQQATINDGRVMLQPIQGRHTYFDTGTTRTYTPGASGSNSEKQMTVICYNCKGEGHMSKQCTKPKRKRDDSWFKDKVLLVQVQANGQILHEEELAFLTDPRIAKVALMENLSYYGLDALAEVHNHDNVNNNMINQAVQAMPSSEYFIVLYFAFLKNMYIVMFDDDIEQSHLSEPPDKIIKSISANNKEPSKSWGSIVSDVPSSSLDECTVKFGNDHVTKILGYGDYQIGNVTILRVYYVEGLGHNLFFVRQFYDSNLEVAFRQHTYFIHNLEVMASEHSSLEPAFHEMTPTTISSGLMPNTPPSTPYVPHSRTDWNILFQPLFDELLNPQPSVDLPAPKVIAPIAEVVALEPDASTGSPSSTTVDQDAPSPRKIINFTQTSSPSFLNNLKQKITT</sequence>
<reference evidence="4" key="1">
    <citation type="journal article" date="2022" name="Int. J. Mol. Sci.">
        <title>Draft Genome of Tanacetum Coccineum: Genomic Comparison of Closely Related Tanacetum-Family Plants.</title>
        <authorList>
            <person name="Yamashiro T."/>
            <person name="Shiraishi A."/>
            <person name="Nakayama K."/>
            <person name="Satake H."/>
        </authorList>
    </citation>
    <scope>NUCLEOTIDE SEQUENCE</scope>
</reference>
<dbReference type="Proteomes" id="UP001151760">
    <property type="component" value="Unassembled WGS sequence"/>
</dbReference>
<dbReference type="InterPro" id="IPR001878">
    <property type="entry name" value="Znf_CCHC"/>
</dbReference>
<evidence type="ECO:0000256" key="1">
    <source>
        <dbReference type="PROSITE-ProRule" id="PRU00047"/>
    </source>
</evidence>
<evidence type="ECO:0000259" key="3">
    <source>
        <dbReference type="PROSITE" id="PS50158"/>
    </source>
</evidence>
<keyword evidence="1" id="KW-0479">Metal-binding</keyword>
<dbReference type="SUPFAM" id="SSF57756">
    <property type="entry name" value="Retrovirus zinc finger-like domains"/>
    <property type="match status" value="1"/>
</dbReference>
<feature type="domain" description="CCHC-type" evidence="3">
    <location>
        <begin position="290"/>
        <end position="305"/>
    </location>
</feature>
<organism evidence="4 5">
    <name type="scientific">Tanacetum coccineum</name>
    <dbReference type="NCBI Taxonomy" id="301880"/>
    <lineage>
        <taxon>Eukaryota</taxon>
        <taxon>Viridiplantae</taxon>
        <taxon>Streptophyta</taxon>
        <taxon>Embryophyta</taxon>
        <taxon>Tracheophyta</taxon>
        <taxon>Spermatophyta</taxon>
        <taxon>Magnoliopsida</taxon>
        <taxon>eudicotyledons</taxon>
        <taxon>Gunneridae</taxon>
        <taxon>Pentapetalae</taxon>
        <taxon>asterids</taxon>
        <taxon>campanulids</taxon>
        <taxon>Asterales</taxon>
        <taxon>Asteraceae</taxon>
        <taxon>Asteroideae</taxon>
        <taxon>Anthemideae</taxon>
        <taxon>Anthemidinae</taxon>
        <taxon>Tanacetum</taxon>
    </lineage>
</organism>
<evidence type="ECO:0000256" key="2">
    <source>
        <dbReference type="SAM" id="MobiDB-lite"/>
    </source>
</evidence>
<protein>
    <submittedName>
        <fullName evidence="4">Integrase, catalytic region, zinc finger, CCHC-type containing protein</fullName>
    </submittedName>
</protein>
<feature type="compositionally biased region" description="Polar residues" evidence="2">
    <location>
        <begin position="597"/>
        <end position="607"/>
    </location>
</feature>
<evidence type="ECO:0000313" key="4">
    <source>
        <dbReference type="EMBL" id="GJT63015.1"/>
    </source>
</evidence>
<comment type="caution">
    <text evidence="4">The sequence shown here is derived from an EMBL/GenBank/DDBJ whole genome shotgun (WGS) entry which is preliminary data.</text>
</comment>
<name>A0ABQ5FJ97_9ASTR</name>
<dbReference type="PROSITE" id="PS50158">
    <property type="entry name" value="ZF_CCHC"/>
    <property type="match status" value="1"/>
</dbReference>
<dbReference type="EMBL" id="BQNB010017424">
    <property type="protein sequence ID" value="GJT63015.1"/>
    <property type="molecule type" value="Genomic_DNA"/>
</dbReference>
<keyword evidence="5" id="KW-1185">Reference proteome</keyword>